<comment type="caution">
    <text evidence="1">The sequence shown here is derived from an EMBL/GenBank/DDBJ whole genome shotgun (WGS) entry which is preliminary data.</text>
</comment>
<reference evidence="1" key="1">
    <citation type="journal article" date="2014" name="Front. Microbiol.">
        <title>High frequency of phylogenetically diverse reductive dehalogenase-homologous genes in deep subseafloor sedimentary metagenomes.</title>
        <authorList>
            <person name="Kawai M."/>
            <person name="Futagami T."/>
            <person name="Toyoda A."/>
            <person name="Takaki Y."/>
            <person name="Nishi S."/>
            <person name="Hori S."/>
            <person name="Arai W."/>
            <person name="Tsubouchi T."/>
            <person name="Morono Y."/>
            <person name="Uchiyama I."/>
            <person name="Ito T."/>
            <person name="Fujiyama A."/>
            <person name="Inagaki F."/>
            <person name="Takami H."/>
        </authorList>
    </citation>
    <scope>NUCLEOTIDE SEQUENCE</scope>
    <source>
        <strain evidence="1">Expedition CK06-06</strain>
    </source>
</reference>
<dbReference type="AlphaFoldDB" id="X1URY9"/>
<organism evidence="1">
    <name type="scientific">marine sediment metagenome</name>
    <dbReference type="NCBI Taxonomy" id="412755"/>
    <lineage>
        <taxon>unclassified sequences</taxon>
        <taxon>metagenomes</taxon>
        <taxon>ecological metagenomes</taxon>
    </lineage>
</organism>
<name>X1URY9_9ZZZZ</name>
<accession>X1URY9</accession>
<protein>
    <submittedName>
        <fullName evidence="1">Uncharacterized protein</fullName>
    </submittedName>
</protein>
<feature type="non-terminal residue" evidence="1">
    <location>
        <position position="180"/>
    </location>
</feature>
<sequence>MQKDADIEEKRVGEGSFVISAGSVIEDAWKKLLADLTVEPIFIDNKPATAKKISMPRIALVETSFHDMDAGWTRFVFDTYKIPFKVVKPGDFSKTDFASSYDVVIFPSSSKSILMSGKYGSAGSYYVSSYAPQFTKGIGAEGMKKMMAFVDAGGTTISWGSSTALFEGTLSILDEKTRSR</sequence>
<gene>
    <name evidence="1" type="ORF">S12H4_41412</name>
</gene>
<evidence type="ECO:0000313" key="1">
    <source>
        <dbReference type="EMBL" id="GAJ06377.1"/>
    </source>
</evidence>
<proteinExistence type="predicted"/>
<dbReference type="EMBL" id="BARW01025236">
    <property type="protein sequence ID" value="GAJ06377.1"/>
    <property type="molecule type" value="Genomic_DNA"/>
</dbReference>